<keyword evidence="10" id="KW-1185">Reference proteome</keyword>
<dbReference type="GO" id="GO:0055085">
    <property type="term" value="P:transmembrane transport"/>
    <property type="evidence" value="ECO:0007669"/>
    <property type="project" value="InterPro"/>
</dbReference>
<keyword evidence="6 7" id="KW-0472">Membrane</keyword>
<accession>A0A512N9D8</accession>
<comment type="similarity">
    <text evidence="7">Belongs to the binding-protein-dependent transport system permease family.</text>
</comment>
<proteinExistence type="inferred from homology"/>
<comment type="caution">
    <text evidence="9">The sequence shown here is derived from an EMBL/GenBank/DDBJ whole genome shotgun (WGS) entry which is preliminary data.</text>
</comment>
<comment type="subcellular location">
    <subcellularLocation>
        <location evidence="1 7">Cell membrane</location>
        <topology evidence="1 7">Multi-pass membrane protein</topology>
    </subcellularLocation>
</comment>
<dbReference type="PANTHER" id="PTHR43744:SF3">
    <property type="entry name" value="LACTOSE TRANSPORT SYSTEM PERMEASE PROTEIN LACG"/>
    <property type="match status" value="1"/>
</dbReference>
<dbReference type="Gene3D" id="1.10.3720.10">
    <property type="entry name" value="MetI-like"/>
    <property type="match status" value="1"/>
</dbReference>
<dbReference type="EMBL" id="BKAJ01000040">
    <property type="protein sequence ID" value="GEP55597.1"/>
    <property type="molecule type" value="Genomic_DNA"/>
</dbReference>
<evidence type="ECO:0000256" key="6">
    <source>
        <dbReference type="ARBA" id="ARBA00023136"/>
    </source>
</evidence>
<evidence type="ECO:0000256" key="2">
    <source>
        <dbReference type="ARBA" id="ARBA00022448"/>
    </source>
</evidence>
<evidence type="ECO:0000256" key="1">
    <source>
        <dbReference type="ARBA" id="ARBA00004651"/>
    </source>
</evidence>
<keyword evidence="3" id="KW-1003">Cell membrane</keyword>
<keyword evidence="2 7" id="KW-0813">Transport</keyword>
<dbReference type="CDD" id="cd06261">
    <property type="entry name" value="TM_PBP2"/>
    <property type="match status" value="1"/>
</dbReference>
<evidence type="ECO:0000256" key="7">
    <source>
        <dbReference type="RuleBase" id="RU363032"/>
    </source>
</evidence>
<dbReference type="GO" id="GO:0005886">
    <property type="term" value="C:plasma membrane"/>
    <property type="evidence" value="ECO:0007669"/>
    <property type="project" value="UniProtKB-SubCell"/>
</dbReference>
<evidence type="ECO:0000256" key="4">
    <source>
        <dbReference type="ARBA" id="ARBA00022692"/>
    </source>
</evidence>
<dbReference type="AlphaFoldDB" id="A0A512N9D8"/>
<evidence type="ECO:0000313" key="9">
    <source>
        <dbReference type="EMBL" id="GEP55597.1"/>
    </source>
</evidence>
<dbReference type="RefSeq" id="WP_246158388.1">
    <property type="nucleotide sequence ID" value="NZ_BKAJ01000040.1"/>
</dbReference>
<evidence type="ECO:0000256" key="3">
    <source>
        <dbReference type="ARBA" id="ARBA00022475"/>
    </source>
</evidence>
<name>A0A512N9D8_9HYPH</name>
<dbReference type="SUPFAM" id="SSF161098">
    <property type="entry name" value="MetI-like"/>
    <property type="match status" value="1"/>
</dbReference>
<reference evidence="9 10" key="1">
    <citation type="submission" date="2019-07" db="EMBL/GenBank/DDBJ databases">
        <title>Whole genome shotgun sequence of Reyranella soli NBRC 108950.</title>
        <authorList>
            <person name="Hosoyama A."/>
            <person name="Uohara A."/>
            <person name="Ohji S."/>
            <person name="Ichikawa N."/>
        </authorList>
    </citation>
    <scope>NUCLEOTIDE SEQUENCE [LARGE SCALE GENOMIC DNA]</scope>
    <source>
        <strain evidence="9 10">NBRC 108950</strain>
    </source>
</reference>
<gene>
    <name evidence="9" type="ORF">RSO01_27630</name>
</gene>
<dbReference type="InterPro" id="IPR035906">
    <property type="entry name" value="MetI-like_sf"/>
</dbReference>
<organism evidence="9 10">
    <name type="scientific">Reyranella soli</name>
    <dbReference type="NCBI Taxonomy" id="1230389"/>
    <lineage>
        <taxon>Bacteria</taxon>
        <taxon>Pseudomonadati</taxon>
        <taxon>Pseudomonadota</taxon>
        <taxon>Alphaproteobacteria</taxon>
        <taxon>Hyphomicrobiales</taxon>
        <taxon>Reyranellaceae</taxon>
        <taxon>Reyranella</taxon>
    </lineage>
</organism>
<dbReference type="Pfam" id="PF00528">
    <property type="entry name" value="BPD_transp_1"/>
    <property type="match status" value="1"/>
</dbReference>
<dbReference type="PROSITE" id="PS50928">
    <property type="entry name" value="ABC_TM1"/>
    <property type="match status" value="1"/>
</dbReference>
<evidence type="ECO:0000259" key="8">
    <source>
        <dbReference type="PROSITE" id="PS50928"/>
    </source>
</evidence>
<dbReference type="PANTHER" id="PTHR43744">
    <property type="entry name" value="ABC TRANSPORTER PERMEASE PROTEIN MG189-RELATED-RELATED"/>
    <property type="match status" value="1"/>
</dbReference>
<evidence type="ECO:0000313" key="10">
    <source>
        <dbReference type="Proteomes" id="UP000321058"/>
    </source>
</evidence>
<keyword evidence="5 7" id="KW-1133">Transmembrane helix</keyword>
<keyword evidence="4 7" id="KW-0812">Transmembrane</keyword>
<feature type="transmembrane region" description="Helical" evidence="7">
    <location>
        <begin position="71"/>
        <end position="95"/>
    </location>
</feature>
<feature type="transmembrane region" description="Helical" evidence="7">
    <location>
        <begin position="242"/>
        <end position="263"/>
    </location>
</feature>
<evidence type="ECO:0000256" key="5">
    <source>
        <dbReference type="ARBA" id="ARBA00022989"/>
    </source>
</evidence>
<feature type="transmembrane region" description="Helical" evidence="7">
    <location>
        <begin position="107"/>
        <end position="125"/>
    </location>
</feature>
<sequence length="278" mass="30329">MRMRKHLPAALLAALLSAVAFLWASPFLWTLIASFRPESAGSAGMASLWPDFKPTLENFRNALDSGSFGLYYLNTLIVVVGVLAVQCVTVSLAGYAFARLRFPGRDVLFYAFLLQLMLVPPALIVPNLSTVVDLHLYDTLPGVMAPYFASAFGTFLMRQTFLALPRDFEEAAAIDGAPWWAIVWYVLLPMAKPGLIAFAIVSVTAHWNEFLWPLMVISSPDNQTLTIGLAAFTRGAEGGKEWGVLAAGTLLVMAPLAVAFIAFQRRFVDSFVFSGVKG</sequence>
<feature type="transmembrane region" description="Helical" evidence="7">
    <location>
        <begin position="177"/>
        <end position="205"/>
    </location>
</feature>
<feature type="domain" description="ABC transmembrane type-1" evidence="8">
    <location>
        <begin position="72"/>
        <end position="263"/>
    </location>
</feature>
<feature type="transmembrane region" description="Helical" evidence="7">
    <location>
        <begin position="145"/>
        <end position="165"/>
    </location>
</feature>
<dbReference type="InterPro" id="IPR000515">
    <property type="entry name" value="MetI-like"/>
</dbReference>
<dbReference type="Proteomes" id="UP000321058">
    <property type="component" value="Unassembled WGS sequence"/>
</dbReference>
<protein>
    <submittedName>
        <fullName evidence="9">ABC transporter permease</fullName>
    </submittedName>
</protein>